<name>A0ABX0J1T8_9BACL</name>
<accession>A0ABX0J1T8</accession>
<protein>
    <submittedName>
        <fullName evidence="2">Scaffolding protein</fullName>
    </submittedName>
</protein>
<feature type="domain" description="Scaffold protein Nfu/NifU N-terminal" evidence="1">
    <location>
        <begin position="5"/>
        <end position="89"/>
    </location>
</feature>
<keyword evidence="3" id="KW-1185">Reference proteome</keyword>
<dbReference type="Proteomes" id="UP001165962">
    <property type="component" value="Unassembled WGS sequence"/>
</dbReference>
<dbReference type="InterPro" id="IPR014824">
    <property type="entry name" value="Nfu/NifU_N"/>
</dbReference>
<dbReference type="Gene3D" id="3.30.1370.70">
    <property type="entry name" value="Scaffold protein Nfu/NifU, N-terminal domain"/>
    <property type="match status" value="1"/>
</dbReference>
<dbReference type="EMBL" id="JAAOIW010000003">
    <property type="protein sequence ID" value="NHN30292.1"/>
    <property type="molecule type" value="Genomic_DNA"/>
</dbReference>
<evidence type="ECO:0000313" key="3">
    <source>
        <dbReference type="Proteomes" id="UP001165962"/>
    </source>
</evidence>
<proteinExistence type="predicted"/>
<comment type="caution">
    <text evidence="2">The sequence shown here is derived from an EMBL/GenBank/DDBJ whole genome shotgun (WGS) entry which is preliminary data.</text>
</comment>
<dbReference type="SMART" id="SM00932">
    <property type="entry name" value="Nfu_N"/>
    <property type="match status" value="1"/>
</dbReference>
<evidence type="ECO:0000259" key="1">
    <source>
        <dbReference type="SMART" id="SM00932"/>
    </source>
</evidence>
<dbReference type="SUPFAM" id="SSF110836">
    <property type="entry name" value="Hypothetical protein SAV1430"/>
    <property type="match status" value="1"/>
</dbReference>
<dbReference type="InterPro" id="IPR036498">
    <property type="entry name" value="Nfu/NifU_N_sf"/>
</dbReference>
<evidence type="ECO:0000313" key="2">
    <source>
        <dbReference type="EMBL" id="NHN30292.1"/>
    </source>
</evidence>
<organism evidence="2 3">
    <name type="scientific">Paenibacillus agricola</name>
    <dbReference type="NCBI Taxonomy" id="2716264"/>
    <lineage>
        <taxon>Bacteria</taxon>
        <taxon>Bacillati</taxon>
        <taxon>Bacillota</taxon>
        <taxon>Bacilli</taxon>
        <taxon>Bacillales</taxon>
        <taxon>Paenibacillaceae</taxon>
        <taxon>Paenibacillus</taxon>
    </lineage>
</organism>
<sequence>MAIEISIQHTPNPNSVKINTNQTLFEGARSTSLKAGDETEHPLALALLAIAGIDNIFGIRDFVTVSKTADAEWDTILPQVKEVFQAVYA</sequence>
<gene>
    <name evidence="2" type="ORF">G9U52_10645</name>
</gene>
<dbReference type="Pfam" id="PF08712">
    <property type="entry name" value="Nfu_N"/>
    <property type="match status" value="1"/>
</dbReference>
<dbReference type="RefSeq" id="WP_166149138.1">
    <property type="nucleotide sequence ID" value="NZ_JAAOIW010000003.1"/>
</dbReference>
<reference evidence="2" key="1">
    <citation type="submission" date="2020-03" db="EMBL/GenBank/DDBJ databases">
        <title>Draft sequencing of Paenibacilllus sp. S3N08.</title>
        <authorList>
            <person name="Kim D.-U."/>
        </authorList>
    </citation>
    <scope>NUCLEOTIDE SEQUENCE</scope>
    <source>
        <strain evidence="2">S3N08</strain>
    </source>
</reference>